<dbReference type="AlphaFoldDB" id="A0A2Z7C1U2"/>
<organism evidence="2 3">
    <name type="scientific">Dorcoceras hygrometricum</name>
    <dbReference type="NCBI Taxonomy" id="472368"/>
    <lineage>
        <taxon>Eukaryota</taxon>
        <taxon>Viridiplantae</taxon>
        <taxon>Streptophyta</taxon>
        <taxon>Embryophyta</taxon>
        <taxon>Tracheophyta</taxon>
        <taxon>Spermatophyta</taxon>
        <taxon>Magnoliopsida</taxon>
        <taxon>eudicotyledons</taxon>
        <taxon>Gunneridae</taxon>
        <taxon>Pentapetalae</taxon>
        <taxon>asterids</taxon>
        <taxon>lamiids</taxon>
        <taxon>Lamiales</taxon>
        <taxon>Gesneriaceae</taxon>
        <taxon>Didymocarpoideae</taxon>
        <taxon>Trichosporeae</taxon>
        <taxon>Loxocarpinae</taxon>
        <taxon>Dorcoceras</taxon>
    </lineage>
</organism>
<protein>
    <recommendedName>
        <fullName evidence="4">CCHC-type domain-containing protein</fullName>
    </recommendedName>
</protein>
<evidence type="ECO:0008006" key="4">
    <source>
        <dbReference type="Google" id="ProtNLM"/>
    </source>
</evidence>
<name>A0A2Z7C1U2_9LAMI</name>
<evidence type="ECO:0000313" key="3">
    <source>
        <dbReference type="Proteomes" id="UP000250235"/>
    </source>
</evidence>
<feature type="compositionally biased region" description="Basic and acidic residues" evidence="1">
    <location>
        <begin position="264"/>
        <end position="273"/>
    </location>
</feature>
<feature type="compositionally biased region" description="Low complexity" evidence="1">
    <location>
        <begin position="284"/>
        <end position="293"/>
    </location>
</feature>
<reference evidence="2 3" key="1">
    <citation type="journal article" date="2015" name="Proc. Natl. Acad. Sci. U.S.A.">
        <title>The resurrection genome of Boea hygrometrica: A blueprint for survival of dehydration.</title>
        <authorList>
            <person name="Xiao L."/>
            <person name="Yang G."/>
            <person name="Zhang L."/>
            <person name="Yang X."/>
            <person name="Zhao S."/>
            <person name="Ji Z."/>
            <person name="Zhou Q."/>
            <person name="Hu M."/>
            <person name="Wang Y."/>
            <person name="Chen M."/>
            <person name="Xu Y."/>
            <person name="Jin H."/>
            <person name="Xiao X."/>
            <person name="Hu G."/>
            <person name="Bao F."/>
            <person name="Hu Y."/>
            <person name="Wan P."/>
            <person name="Li L."/>
            <person name="Deng X."/>
            <person name="Kuang T."/>
            <person name="Xiang C."/>
            <person name="Zhu J.K."/>
            <person name="Oliver M.J."/>
            <person name="He Y."/>
        </authorList>
    </citation>
    <scope>NUCLEOTIDE SEQUENCE [LARGE SCALE GENOMIC DNA]</scope>
    <source>
        <strain evidence="3">cv. XS01</strain>
    </source>
</reference>
<keyword evidence="3" id="KW-1185">Reference proteome</keyword>
<gene>
    <name evidence="2" type="ORF">F511_22909</name>
</gene>
<accession>A0A2Z7C1U2</accession>
<dbReference type="Proteomes" id="UP000250235">
    <property type="component" value="Unassembled WGS sequence"/>
</dbReference>
<sequence length="347" mass="40586">MEWTTEDKKKENFDNVAKDILYKMLDNNMFSKIQTCTTAKEIWEKLTQIYDGNQKTKENKLTDSLQKFELIRMKPRETMTDFDERFNSVMIELTILGKEYNNRELALKVMRALPKEWDVKTMAMRETKDLNKLELHDIFANLKAYEFVLETRKKSESSTSQPTQSLVVTVSYQSSQSKSAEELSNDVMALFVEKFGKFMRKHNSKPNAFDCFKKNSTSSDDDKWYNCGRPGHFIVDSRKPKQDAKKQPERSRPDKKFHRKKRSEKSMVAEENKSSWADTDSEKSSSGTSSSSDSENEVRCLMADDTDEVFNFSNTEFTREDLVTALNDMFSMKFRLKRRVMLLKLSL</sequence>
<proteinExistence type="predicted"/>
<evidence type="ECO:0000256" key="1">
    <source>
        <dbReference type="SAM" id="MobiDB-lite"/>
    </source>
</evidence>
<feature type="compositionally biased region" description="Basic and acidic residues" evidence="1">
    <location>
        <begin position="235"/>
        <end position="254"/>
    </location>
</feature>
<evidence type="ECO:0000313" key="2">
    <source>
        <dbReference type="EMBL" id="KZV38410.1"/>
    </source>
</evidence>
<dbReference type="Pfam" id="PF14223">
    <property type="entry name" value="Retrotran_gag_2"/>
    <property type="match status" value="1"/>
</dbReference>
<dbReference type="PANTHER" id="PTHR34676:SF17">
    <property type="entry name" value="OS06G0684500 PROTEIN"/>
    <property type="match status" value="1"/>
</dbReference>
<dbReference type="EMBL" id="KV001959">
    <property type="protein sequence ID" value="KZV38410.1"/>
    <property type="molecule type" value="Genomic_DNA"/>
</dbReference>
<dbReference type="PANTHER" id="PTHR34676">
    <property type="entry name" value="DUF4219 DOMAIN-CONTAINING PROTEIN-RELATED"/>
    <property type="match status" value="1"/>
</dbReference>
<feature type="region of interest" description="Disordered" evidence="1">
    <location>
        <begin position="232"/>
        <end position="297"/>
    </location>
</feature>